<evidence type="ECO:0000313" key="4">
    <source>
        <dbReference type="Proteomes" id="UP001221757"/>
    </source>
</evidence>
<comment type="caution">
    <text evidence="3">The sequence shown here is derived from an EMBL/GenBank/DDBJ whole genome shotgun (WGS) entry which is preliminary data.</text>
</comment>
<dbReference type="EMBL" id="JARKIE010000010">
    <property type="protein sequence ID" value="KAJ7704316.1"/>
    <property type="molecule type" value="Genomic_DNA"/>
</dbReference>
<evidence type="ECO:0000256" key="2">
    <source>
        <dbReference type="SAM" id="Phobius"/>
    </source>
</evidence>
<accession>A0AAD7M745</accession>
<feature type="compositionally biased region" description="Polar residues" evidence="1">
    <location>
        <begin position="205"/>
        <end position="228"/>
    </location>
</feature>
<keyword evidence="4" id="KW-1185">Reference proteome</keyword>
<proteinExistence type="predicted"/>
<evidence type="ECO:0008006" key="5">
    <source>
        <dbReference type="Google" id="ProtNLM"/>
    </source>
</evidence>
<feature type="compositionally biased region" description="Polar residues" evidence="1">
    <location>
        <begin position="184"/>
        <end position="196"/>
    </location>
</feature>
<dbReference type="Proteomes" id="UP001221757">
    <property type="component" value="Unassembled WGS sequence"/>
</dbReference>
<feature type="transmembrane region" description="Helical" evidence="2">
    <location>
        <begin position="234"/>
        <end position="256"/>
    </location>
</feature>
<protein>
    <recommendedName>
        <fullName evidence="5">Mid2 domain-containing protein</fullName>
    </recommendedName>
</protein>
<evidence type="ECO:0000313" key="3">
    <source>
        <dbReference type="EMBL" id="KAJ7704316.1"/>
    </source>
</evidence>
<keyword evidence="2" id="KW-0812">Transmembrane</keyword>
<dbReference type="AlphaFoldDB" id="A0AAD7M745"/>
<evidence type="ECO:0000256" key="1">
    <source>
        <dbReference type="SAM" id="MobiDB-lite"/>
    </source>
</evidence>
<organism evidence="3 4">
    <name type="scientific">Mycena rosella</name>
    <name type="common">Pink bonnet</name>
    <name type="synonym">Agaricus rosellus</name>
    <dbReference type="NCBI Taxonomy" id="1033263"/>
    <lineage>
        <taxon>Eukaryota</taxon>
        <taxon>Fungi</taxon>
        <taxon>Dikarya</taxon>
        <taxon>Basidiomycota</taxon>
        <taxon>Agaricomycotina</taxon>
        <taxon>Agaricomycetes</taxon>
        <taxon>Agaricomycetidae</taxon>
        <taxon>Agaricales</taxon>
        <taxon>Marasmiineae</taxon>
        <taxon>Mycenaceae</taxon>
        <taxon>Mycena</taxon>
    </lineage>
</organism>
<name>A0AAD7M745_MYCRO</name>
<sequence>MSQASLGVRPLICRQHQAGVDLRAIPYPVARRESSLDIGAVLQASDSAVLENLGTLKVTSFNWNVDLAAGTSVVIQMQDSLGATATSKILTIQAGSTDCTLSTVGNQQTTTIFTRATTSIRATTSTRSTTSTLTTPIPPTASTAPPTSSTGATNPESATSIQSQTAQQSSSLSLVVVPPSTSAQGPPSASATSDPTAPNYAVGSYTRSDTDTGAYSTTSPEAVSALNSPDSAPIGVILGTLIPGLFLLLLVGVLLFRRRRRRASTAGIEELAYGEEPKWFMQPAYRPSPAPTEATRAVSYGFQSSGSYRTRPPSSLPSPSAASSDSVSRFERSSFAIPELSSNSGR</sequence>
<feature type="compositionally biased region" description="Low complexity" evidence="1">
    <location>
        <begin position="317"/>
        <end position="327"/>
    </location>
</feature>
<feature type="region of interest" description="Disordered" evidence="1">
    <location>
        <begin position="121"/>
        <end position="228"/>
    </location>
</feature>
<gene>
    <name evidence="3" type="ORF">B0H17DRAFT_8074</name>
</gene>
<keyword evidence="2" id="KW-0472">Membrane</keyword>
<reference evidence="3" key="1">
    <citation type="submission" date="2023-03" db="EMBL/GenBank/DDBJ databases">
        <title>Massive genome expansion in bonnet fungi (Mycena s.s.) driven by repeated elements and novel gene families across ecological guilds.</title>
        <authorList>
            <consortium name="Lawrence Berkeley National Laboratory"/>
            <person name="Harder C.B."/>
            <person name="Miyauchi S."/>
            <person name="Viragh M."/>
            <person name="Kuo A."/>
            <person name="Thoen E."/>
            <person name="Andreopoulos B."/>
            <person name="Lu D."/>
            <person name="Skrede I."/>
            <person name="Drula E."/>
            <person name="Henrissat B."/>
            <person name="Morin E."/>
            <person name="Kohler A."/>
            <person name="Barry K."/>
            <person name="LaButti K."/>
            <person name="Morin E."/>
            <person name="Salamov A."/>
            <person name="Lipzen A."/>
            <person name="Mereny Z."/>
            <person name="Hegedus B."/>
            <person name="Baldrian P."/>
            <person name="Stursova M."/>
            <person name="Weitz H."/>
            <person name="Taylor A."/>
            <person name="Grigoriev I.V."/>
            <person name="Nagy L.G."/>
            <person name="Martin F."/>
            <person name="Kauserud H."/>
        </authorList>
    </citation>
    <scope>NUCLEOTIDE SEQUENCE</scope>
    <source>
        <strain evidence="3">CBHHK067</strain>
    </source>
</reference>
<feature type="compositionally biased region" description="Low complexity" evidence="1">
    <location>
        <begin position="121"/>
        <end position="183"/>
    </location>
</feature>
<keyword evidence="2" id="KW-1133">Transmembrane helix</keyword>
<feature type="region of interest" description="Disordered" evidence="1">
    <location>
        <begin position="301"/>
        <end position="346"/>
    </location>
</feature>